<dbReference type="InterPro" id="IPR000524">
    <property type="entry name" value="Tscrpt_reg_HTH_GntR"/>
</dbReference>
<keyword evidence="2" id="KW-0238">DNA-binding</keyword>
<dbReference type="InterPro" id="IPR011711">
    <property type="entry name" value="GntR_C"/>
</dbReference>
<sequence length="206" mass="22766">MATYTSKTDMVAATLRELIIAGELRPGSPLRQRDLAERFGVSQTPVREALQRLESEGLVRGDLHKGATVSEADKGATEENFQIRAALESLGAELAAPRIGEADLERLEELNAELAGIPDGDPRYADLNRHFHHLIYEAASSPLLLAIMRLLWQSMPQGPRVLRTHLESTRQHAQIIDALRARDGARAARITREHILGAEHLDNHAP</sequence>
<keyword evidence="6" id="KW-1185">Reference proteome</keyword>
<dbReference type="EMBL" id="SAUN01000001">
    <property type="protein sequence ID" value="RVX38801.1"/>
    <property type="molecule type" value="Genomic_DNA"/>
</dbReference>
<dbReference type="PANTHER" id="PTHR43537:SF24">
    <property type="entry name" value="GLUCONATE OPERON TRANSCRIPTIONAL REPRESSOR"/>
    <property type="match status" value="1"/>
</dbReference>
<accession>A0A438LZH1</accession>
<proteinExistence type="predicted"/>
<evidence type="ECO:0000313" key="5">
    <source>
        <dbReference type="EMBL" id="RVX38801.1"/>
    </source>
</evidence>
<dbReference type="CDD" id="cd07377">
    <property type="entry name" value="WHTH_GntR"/>
    <property type="match status" value="1"/>
</dbReference>
<keyword evidence="1" id="KW-0805">Transcription regulation</keyword>
<protein>
    <submittedName>
        <fullName evidence="5">GntR family transcriptional regulator</fullName>
    </submittedName>
</protein>
<evidence type="ECO:0000256" key="1">
    <source>
        <dbReference type="ARBA" id="ARBA00023015"/>
    </source>
</evidence>
<dbReference type="SMART" id="SM00345">
    <property type="entry name" value="HTH_GNTR"/>
    <property type="match status" value="1"/>
</dbReference>
<name>A0A438LZH1_9ACTN</name>
<gene>
    <name evidence="5" type="ORF">EDD27_1129</name>
</gene>
<keyword evidence="3" id="KW-0804">Transcription</keyword>
<dbReference type="PANTHER" id="PTHR43537">
    <property type="entry name" value="TRANSCRIPTIONAL REGULATOR, GNTR FAMILY"/>
    <property type="match status" value="1"/>
</dbReference>
<evidence type="ECO:0000256" key="2">
    <source>
        <dbReference type="ARBA" id="ARBA00023125"/>
    </source>
</evidence>
<dbReference type="InterPro" id="IPR008920">
    <property type="entry name" value="TF_FadR/GntR_C"/>
</dbReference>
<dbReference type="Proteomes" id="UP000284824">
    <property type="component" value="Unassembled WGS sequence"/>
</dbReference>
<dbReference type="Gene3D" id="1.10.10.10">
    <property type="entry name" value="Winged helix-like DNA-binding domain superfamily/Winged helix DNA-binding domain"/>
    <property type="match status" value="1"/>
</dbReference>
<dbReference type="SUPFAM" id="SSF46785">
    <property type="entry name" value="Winged helix' DNA-binding domain"/>
    <property type="match status" value="1"/>
</dbReference>
<dbReference type="InterPro" id="IPR036388">
    <property type="entry name" value="WH-like_DNA-bd_sf"/>
</dbReference>
<reference evidence="5 6" key="1">
    <citation type="submission" date="2019-01" db="EMBL/GenBank/DDBJ databases">
        <title>Sequencing the genomes of 1000 actinobacteria strains.</title>
        <authorList>
            <person name="Klenk H.-P."/>
        </authorList>
    </citation>
    <scope>NUCLEOTIDE SEQUENCE [LARGE SCALE GENOMIC DNA]</scope>
    <source>
        <strain evidence="5 6">DSM 43925</strain>
    </source>
</reference>
<dbReference type="SMART" id="SM00895">
    <property type="entry name" value="FCD"/>
    <property type="match status" value="1"/>
</dbReference>
<dbReference type="AlphaFoldDB" id="A0A438LZH1"/>
<dbReference type="SUPFAM" id="SSF48008">
    <property type="entry name" value="GntR ligand-binding domain-like"/>
    <property type="match status" value="1"/>
</dbReference>
<dbReference type="InterPro" id="IPR036390">
    <property type="entry name" value="WH_DNA-bd_sf"/>
</dbReference>
<dbReference type="PRINTS" id="PR00035">
    <property type="entry name" value="HTHGNTR"/>
</dbReference>
<evidence type="ECO:0000256" key="3">
    <source>
        <dbReference type="ARBA" id="ARBA00023163"/>
    </source>
</evidence>
<dbReference type="GO" id="GO:0003677">
    <property type="term" value="F:DNA binding"/>
    <property type="evidence" value="ECO:0007669"/>
    <property type="project" value="UniProtKB-KW"/>
</dbReference>
<dbReference type="Gene3D" id="1.20.120.530">
    <property type="entry name" value="GntR ligand-binding domain-like"/>
    <property type="match status" value="1"/>
</dbReference>
<dbReference type="Pfam" id="PF00392">
    <property type="entry name" value="GntR"/>
    <property type="match status" value="1"/>
</dbReference>
<evidence type="ECO:0000259" key="4">
    <source>
        <dbReference type="PROSITE" id="PS50949"/>
    </source>
</evidence>
<evidence type="ECO:0000313" key="6">
    <source>
        <dbReference type="Proteomes" id="UP000284824"/>
    </source>
</evidence>
<organism evidence="5 6">
    <name type="scientific">Nonomuraea polychroma</name>
    <dbReference type="NCBI Taxonomy" id="46176"/>
    <lineage>
        <taxon>Bacteria</taxon>
        <taxon>Bacillati</taxon>
        <taxon>Actinomycetota</taxon>
        <taxon>Actinomycetes</taxon>
        <taxon>Streptosporangiales</taxon>
        <taxon>Streptosporangiaceae</taxon>
        <taxon>Nonomuraea</taxon>
    </lineage>
</organism>
<dbReference type="Pfam" id="PF07729">
    <property type="entry name" value="FCD"/>
    <property type="match status" value="1"/>
</dbReference>
<dbReference type="GO" id="GO:0003700">
    <property type="term" value="F:DNA-binding transcription factor activity"/>
    <property type="evidence" value="ECO:0007669"/>
    <property type="project" value="InterPro"/>
</dbReference>
<comment type="caution">
    <text evidence="5">The sequence shown here is derived from an EMBL/GenBank/DDBJ whole genome shotgun (WGS) entry which is preliminary data.</text>
</comment>
<dbReference type="PROSITE" id="PS50949">
    <property type="entry name" value="HTH_GNTR"/>
    <property type="match status" value="1"/>
</dbReference>
<feature type="domain" description="HTH gntR-type" evidence="4">
    <location>
        <begin position="5"/>
        <end position="72"/>
    </location>
</feature>
<dbReference type="RefSeq" id="WP_206641265.1">
    <property type="nucleotide sequence ID" value="NZ_SAUN01000001.1"/>
</dbReference>